<accession>A0A916NWS8</accession>
<proteinExistence type="predicted"/>
<dbReference type="RefSeq" id="WP_218091980.1">
    <property type="nucleotide sequence ID" value="NZ_CAJVAS010000007.1"/>
</dbReference>
<evidence type="ECO:0000259" key="1">
    <source>
        <dbReference type="Pfam" id="PF01370"/>
    </source>
</evidence>
<gene>
    <name evidence="2" type="ORF">PAESOLCIP111_02200</name>
</gene>
<reference evidence="2" key="1">
    <citation type="submission" date="2021-06" db="EMBL/GenBank/DDBJ databases">
        <authorList>
            <person name="Criscuolo A."/>
        </authorList>
    </citation>
    <scope>NUCLEOTIDE SEQUENCE</scope>
    <source>
        <strain evidence="2">CIP111600</strain>
    </source>
</reference>
<feature type="domain" description="NAD-dependent epimerase/dehydratase" evidence="1">
    <location>
        <begin position="4"/>
        <end position="209"/>
    </location>
</feature>
<name>A0A916NWS8_9BACL</name>
<dbReference type="InterPro" id="IPR050177">
    <property type="entry name" value="Lipid_A_modif_metabolic_enz"/>
</dbReference>
<dbReference type="Pfam" id="PF01370">
    <property type="entry name" value="Epimerase"/>
    <property type="match status" value="1"/>
</dbReference>
<dbReference type="PANTHER" id="PTHR43245">
    <property type="entry name" value="BIFUNCTIONAL POLYMYXIN RESISTANCE PROTEIN ARNA"/>
    <property type="match status" value="1"/>
</dbReference>
<dbReference type="Proteomes" id="UP000693672">
    <property type="component" value="Unassembled WGS sequence"/>
</dbReference>
<keyword evidence="3" id="KW-1185">Reference proteome</keyword>
<organism evidence="2 3">
    <name type="scientific">Paenibacillus solanacearum</name>
    <dbReference type="NCBI Taxonomy" id="2048548"/>
    <lineage>
        <taxon>Bacteria</taxon>
        <taxon>Bacillati</taxon>
        <taxon>Bacillota</taxon>
        <taxon>Bacilli</taxon>
        <taxon>Bacillales</taxon>
        <taxon>Paenibacillaceae</taxon>
        <taxon>Paenibacillus</taxon>
    </lineage>
</organism>
<comment type="caution">
    <text evidence="2">The sequence shown here is derived from an EMBL/GenBank/DDBJ whole genome shotgun (WGS) entry which is preliminary data.</text>
</comment>
<protein>
    <recommendedName>
        <fullName evidence="1">NAD-dependent epimerase/dehydratase domain-containing protein</fullName>
    </recommendedName>
</protein>
<sequence length="296" mass="32763">MKKVLVMGGTRFFGKKLVQHLLDEGNEVTIATRGRTPDPHEGQVKRLVLDREDAGSLRAAADAGPWDVVYDQICYSPQNAADACEAFQGKTSRYIVVSTRGVYDHQPQRITEGDFNPYAYPVKLAGRSEFTYEEGKRQSEAVFFQQANFPVCAVRIPIVLGTDDYTRRLHFHVEHVRGGLPIGVPQPEARMSFIHSGEAASFLAWLANVPQLTGPVNACSDGEVTMRDIIAWTEEAVGRQAIMTPAAEAEHLSPFAIPDSYYLDTSKARAEGYRFESIRDWMPALIREIASAGGEA</sequence>
<dbReference type="InterPro" id="IPR001509">
    <property type="entry name" value="Epimerase_deHydtase"/>
</dbReference>
<dbReference type="EMBL" id="CAJVAS010000007">
    <property type="protein sequence ID" value="CAG7619292.1"/>
    <property type="molecule type" value="Genomic_DNA"/>
</dbReference>
<evidence type="ECO:0000313" key="3">
    <source>
        <dbReference type="Proteomes" id="UP000693672"/>
    </source>
</evidence>
<dbReference type="AlphaFoldDB" id="A0A916NWS8"/>
<evidence type="ECO:0000313" key="2">
    <source>
        <dbReference type="EMBL" id="CAG7619292.1"/>
    </source>
</evidence>